<evidence type="ECO:0000256" key="12">
    <source>
        <dbReference type="RuleBase" id="RU368011"/>
    </source>
</evidence>
<keyword evidence="6 12" id="KW-0995">Kinetochore</keyword>
<evidence type="ECO:0000313" key="14">
    <source>
        <dbReference type="EMBL" id="KAL2764347.1"/>
    </source>
</evidence>
<comment type="caution">
    <text evidence="14">The sequence shown here is derived from an EMBL/GenBank/DDBJ whole genome shotgun (WGS) entry which is preliminary data.</text>
</comment>
<keyword evidence="7" id="KW-0175">Coiled coil</keyword>
<dbReference type="PANTHER" id="PTHR22142">
    <property type="match status" value="1"/>
</dbReference>
<keyword evidence="3 12" id="KW-0158">Chromosome</keyword>
<dbReference type="GO" id="GO:0000776">
    <property type="term" value="C:kinetochore"/>
    <property type="evidence" value="ECO:0007669"/>
    <property type="project" value="UniProtKB-KW"/>
</dbReference>
<evidence type="ECO:0000256" key="6">
    <source>
        <dbReference type="ARBA" id="ARBA00022838"/>
    </source>
</evidence>
<reference evidence="14 15" key="1">
    <citation type="journal article" date="2024" name="G3 (Bethesda)">
        <title>A hybrid genome assembly of the endangered aye-aye (Daubentonia madagascariensis).</title>
        <authorList>
            <person name="Versoza C.J."/>
            <person name="Pfeifer S.P."/>
        </authorList>
    </citation>
    <scope>NUCLEOTIDE SEQUENCE [LARGE SCALE GENOMIC DNA]</scope>
    <source>
        <strain evidence="14">6821</strain>
    </source>
</reference>
<evidence type="ECO:0000256" key="4">
    <source>
        <dbReference type="ARBA" id="ARBA00022618"/>
    </source>
</evidence>
<comment type="subcellular location">
    <subcellularLocation>
        <location evidence="12">Nucleus</location>
    </subcellularLocation>
    <subcellularLocation>
        <location evidence="12">Chromosome</location>
        <location evidence="12">Centromere</location>
        <location evidence="12">Kinetochore</location>
    </subcellularLocation>
</comment>
<dbReference type="EMBL" id="JBFSEQ010000012">
    <property type="protein sequence ID" value="KAL2764347.1"/>
    <property type="molecule type" value="Genomic_DNA"/>
</dbReference>
<protein>
    <recommendedName>
        <fullName evidence="2 12">Kinetochore protein Spc24</fullName>
    </recommendedName>
</protein>
<evidence type="ECO:0000256" key="10">
    <source>
        <dbReference type="ARBA" id="ARBA00023328"/>
    </source>
</evidence>
<evidence type="ECO:0000313" key="15">
    <source>
        <dbReference type="Proteomes" id="UP001610411"/>
    </source>
</evidence>
<keyword evidence="5 12" id="KW-0498">Mitosis</keyword>
<evidence type="ECO:0000256" key="2">
    <source>
        <dbReference type="ARBA" id="ARBA00013690"/>
    </source>
</evidence>
<feature type="non-terminal residue" evidence="14">
    <location>
        <position position="1"/>
    </location>
</feature>
<evidence type="ECO:0000256" key="7">
    <source>
        <dbReference type="ARBA" id="ARBA00023054"/>
    </source>
</evidence>
<keyword evidence="4 12" id="KW-0132">Cell division</keyword>
<gene>
    <name evidence="14" type="ORF">WCI35_030152</name>
</gene>
<dbReference type="Gene3D" id="3.30.160.570">
    <property type="entry name" value="Ncd80 complex, Spc24 subunit"/>
    <property type="match status" value="1"/>
</dbReference>
<dbReference type="AlphaFoldDB" id="A0ABD2DBI3"/>
<dbReference type="PANTHER" id="PTHR22142:SF2">
    <property type="entry name" value="KINETOCHORE PROTEIN SPC24"/>
    <property type="match status" value="1"/>
</dbReference>
<comment type="similarity">
    <text evidence="1 12">Belongs to the SPC24 family.</text>
</comment>
<evidence type="ECO:0000256" key="8">
    <source>
        <dbReference type="ARBA" id="ARBA00023242"/>
    </source>
</evidence>
<dbReference type="InterPro" id="IPR013252">
    <property type="entry name" value="Ndc80_Spc24"/>
</dbReference>
<evidence type="ECO:0000256" key="9">
    <source>
        <dbReference type="ARBA" id="ARBA00023306"/>
    </source>
</evidence>
<name>A0ABD2DBI3_DAUMA</name>
<keyword evidence="9 12" id="KW-0131">Cell cycle</keyword>
<dbReference type="GO" id="GO:0051301">
    <property type="term" value="P:cell division"/>
    <property type="evidence" value="ECO:0007669"/>
    <property type="project" value="UniProtKB-UniRule"/>
</dbReference>
<feature type="compositionally biased region" description="Low complexity" evidence="13">
    <location>
        <begin position="12"/>
        <end position="42"/>
    </location>
</feature>
<feature type="region of interest" description="Disordered" evidence="13">
    <location>
        <begin position="1"/>
        <end position="55"/>
    </location>
</feature>
<dbReference type="GO" id="GO:0005634">
    <property type="term" value="C:nucleus"/>
    <property type="evidence" value="ECO:0007669"/>
    <property type="project" value="UniProtKB-SubCell"/>
</dbReference>
<feature type="non-terminal residue" evidence="14">
    <location>
        <position position="122"/>
    </location>
</feature>
<accession>A0ABD2DBI3</accession>
<keyword evidence="15" id="KW-1185">Reference proteome</keyword>
<keyword evidence="10 12" id="KW-0137">Centromere</keyword>
<evidence type="ECO:0000256" key="11">
    <source>
        <dbReference type="ARBA" id="ARBA00045419"/>
    </source>
</evidence>
<comment type="function">
    <text evidence="11">Acts as a component of the essential kinetochore-associated NDC80 complex, which is required for chromosome segregation and spindle checkpoint activity. Required for kinetochore integrity and the organization of stable microtubule binding sites in the outer plate of the kinetochore. The NDC80 complex synergistically enhances the affinity of the SKA1 complex for microtubules and may allow the NDC80 complex to track depolymerizing microtubules.</text>
</comment>
<comment type="subunit">
    <text evidence="12">Component of the NDC80 complex.</text>
</comment>
<proteinExistence type="inferred from homology"/>
<evidence type="ECO:0000256" key="5">
    <source>
        <dbReference type="ARBA" id="ARBA00022776"/>
    </source>
</evidence>
<evidence type="ECO:0000256" key="1">
    <source>
        <dbReference type="ARBA" id="ARBA00007804"/>
    </source>
</evidence>
<sequence>GGLPRHRGGEPGAAQPAGRQPRRGAAAASAGAPRAGSAAAAGDARRRRAAAASQLTRELQELQEMEADLERQEREVDEDTIVTIPSAVYVAQLYHQVSKIEWDYESEPGMIKGSILFFWRNW</sequence>
<evidence type="ECO:0000256" key="13">
    <source>
        <dbReference type="SAM" id="MobiDB-lite"/>
    </source>
</evidence>
<dbReference type="Pfam" id="PF08286">
    <property type="entry name" value="Spc24"/>
    <property type="match status" value="1"/>
</dbReference>
<dbReference type="Proteomes" id="UP001610411">
    <property type="component" value="Unassembled WGS sequence"/>
</dbReference>
<keyword evidence="8 12" id="KW-0539">Nucleus</keyword>
<evidence type="ECO:0000256" key="3">
    <source>
        <dbReference type="ARBA" id="ARBA00022454"/>
    </source>
</evidence>
<organism evidence="14 15">
    <name type="scientific">Daubentonia madagascariensis</name>
    <name type="common">Aye-aye</name>
    <name type="synonym">Sciurus madagascariensis</name>
    <dbReference type="NCBI Taxonomy" id="31869"/>
    <lineage>
        <taxon>Eukaryota</taxon>
        <taxon>Metazoa</taxon>
        <taxon>Chordata</taxon>
        <taxon>Craniata</taxon>
        <taxon>Vertebrata</taxon>
        <taxon>Euteleostomi</taxon>
        <taxon>Mammalia</taxon>
        <taxon>Eutheria</taxon>
        <taxon>Euarchontoglires</taxon>
        <taxon>Primates</taxon>
        <taxon>Strepsirrhini</taxon>
        <taxon>Chiromyiformes</taxon>
        <taxon>Daubentoniidae</taxon>
        <taxon>Daubentonia</taxon>
    </lineage>
</organism>